<reference evidence="1 2" key="1">
    <citation type="journal article" date="2011" name="MBio">
        <title>Evidence of a dominant lineage of Vibrio cholerae-specific lytic bacteriophages shed by cholera patients over a 10-year period in Dhaka, Bangladesh.</title>
        <authorList>
            <person name="Seed K.D."/>
            <person name="Bodi K.L."/>
            <person name="Kropinski A.M."/>
            <person name="Ackermann H.W."/>
            <person name="Calderwood S.B."/>
            <person name="Qadri F."/>
            <person name="Camilli A."/>
        </authorList>
    </citation>
    <scope>NUCLEOTIDE SEQUENCE [LARGE SCALE GENOMIC DNA]</scope>
</reference>
<keyword evidence="2" id="KW-1185">Reference proteome</keyword>
<protein>
    <submittedName>
        <fullName evidence="1">Uncharacterized protein ORF106</fullName>
    </submittedName>
</protein>
<dbReference type="Proteomes" id="UP000007502">
    <property type="component" value="Segment"/>
</dbReference>
<dbReference type="GeneID" id="10228585"/>
<organism evidence="1 2">
    <name type="scientific">Vibrio phage ICP1</name>
    <dbReference type="NCBI Taxonomy" id="979525"/>
    <lineage>
        <taxon>Viruses</taxon>
        <taxon>Duplodnaviria</taxon>
        <taxon>Heunggongvirae</taxon>
        <taxon>Uroviricota</taxon>
        <taxon>Caudoviricetes</taxon>
        <taxon>Mohonavirus</taxon>
        <taxon>Mohonavirus ICP1</taxon>
    </lineage>
</organism>
<evidence type="ECO:0000313" key="1">
    <source>
        <dbReference type="EMBL" id="ADX87922.1"/>
    </source>
</evidence>
<evidence type="ECO:0000313" key="2">
    <source>
        <dbReference type="Proteomes" id="UP000007502"/>
    </source>
</evidence>
<dbReference type="KEGG" id="vg:10228585"/>
<dbReference type="RefSeq" id="YP_004251047.1">
    <property type="nucleotide sequence ID" value="NC_015157.1"/>
</dbReference>
<name>F1D1C8_9CAUD</name>
<gene>
    <name evidence="1" type="primary">ORF106</name>
</gene>
<accession>F1D1C8</accession>
<proteinExistence type="predicted"/>
<sequence length="83" mass="9792">MDKKIAERGINLIETRQSLLGDLKWVEGCTKDIELKVRGKTVMRTHHEICDDTKLIETIIHNRISRRIKQIEEELIELGFDYD</sequence>
<dbReference type="EMBL" id="HQ641347">
    <property type="protein sequence ID" value="ADX87922.1"/>
    <property type="molecule type" value="Genomic_DNA"/>
</dbReference>